<feature type="domain" description="Swiss Army Knife 2H phosphoesterase" evidence="2">
    <location>
        <begin position="58"/>
        <end position="206"/>
    </location>
</feature>
<dbReference type="EMBL" id="JAIXMP010000023">
    <property type="protein sequence ID" value="KAI9255166.1"/>
    <property type="molecule type" value="Genomic_DNA"/>
</dbReference>
<reference evidence="3" key="2">
    <citation type="submission" date="2023-02" db="EMBL/GenBank/DDBJ databases">
        <authorList>
            <consortium name="DOE Joint Genome Institute"/>
            <person name="Mondo S.J."/>
            <person name="Chang Y."/>
            <person name="Wang Y."/>
            <person name="Ahrendt S."/>
            <person name="Andreopoulos W."/>
            <person name="Barry K."/>
            <person name="Beard J."/>
            <person name="Benny G.L."/>
            <person name="Blankenship S."/>
            <person name="Bonito G."/>
            <person name="Cuomo C."/>
            <person name="Desiro A."/>
            <person name="Gervers K.A."/>
            <person name="Hundley H."/>
            <person name="Kuo A."/>
            <person name="LaButti K."/>
            <person name="Lang B.F."/>
            <person name="Lipzen A."/>
            <person name="O'Donnell K."/>
            <person name="Pangilinan J."/>
            <person name="Reynolds N."/>
            <person name="Sandor L."/>
            <person name="Smith M.W."/>
            <person name="Tsang A."/>
            <person name="Grigoriev I.V."/>
            <person name="Stajich J.E."/>
            <person name="Spatafora J.W."/>
        </authorList>
    </citation>
    <scope>NUCLEOTIDE SEQUENCE</scope>
    <source>
        <strain evidence="3">RSA 2281</strain>
    </source>
</reference>
<reference evidence="3" key="1">
    <citation type="journal article" date="2022" name="IScience">
        <title>Evolution of zygomycete secretomes and the origins of terrestrial fungal ecologies.</title>
        <authorList>
            <person name="Chang Y."/>
            <person name="Wang Y."/>
            <person name="Mondo S."/>
            <person name="Ahrendt S."/>
            <person name="Andreopoulos W."/>
            <person name="Barry K."/>
            <person name="Beard J."/>
            <person name="Benny G.L."/>
            <person name="Blankenship S."/>
            <person name="Bonito G."/>
            <person name="Cuomo C."/>
            <person name="Desiro A."/>
            <person name="Gervers K.A."/>
            <person name="Hundley H."/>
            <person name="Kuo A."/>
            <person name="LaButti K."/>
            <person name="Lang B.F."/>
            <person name="Lipzen A."/>
            <person name="O'Donnell K."/>
            <person name="Pangilinan J."/>
            <person name="Reynolds N."/>
            <person name="Sandor L."/>
            <person name="Smith M.E."/>
            <person name="Tsang A."/>
            <person name="Grigoriev I.V."/>
            <person name="Stajich J.E."/>
            <person name="Spatafora J.W."/>
        </authorList>
    </citation>
    <scope>NUCLEOTIDE SEQUENCE</scope>
    <source>
        <strain evidence="3">RSA 2281</strain>
    </source>
</reference>
<accession>A0AAD5JUK8</accession>
<dbReference type="AlphaFoldDB" id="A0AAD5JUK8"/>
<keyword evidence="4" id="KW-1185">Reference proteome</keyword>
<evidence type="ECO:0000256" key="1">
    <source>
        <dbReference type="SAM" id="MobiDB-lite"/>
    </source>
</evidence>
<comment type="caution">
    <text evidence="3">The sequence shown here is derived from an EMBL/GenBank/DDBJ whole genome shotgun (WGS) entry which is preliminary data.</text>
</comment>
<dbReference type="InterPro" id="IPR054498">
    <property type="entry name" value="2H-SAK"/>
</dbReference>
<name>A0AAD5JUK8_9FUNG</name>
<feature type="region of interest" description="Disordered" evidence="1">
    <location>
        <begin position="294"/>
        <end position="327"/>
    </location>
</feature>
<dbReference type="Pfam" id="PF22547">
    <property type="entry name" value="2H-SAK"/>
    <property type="match status" value="1"/>
</dbReference>
<evidence type="ECO:0000313" key="4">
    <source>
        <dbReference type="Proteomes" id="UP001209540"/>
    </source>
</evidence>
<evidence type="ECO:0000313" key="3">
    <source>
        <dbReference type="EMBL" id="KAI9255166.1"/>
    </source>
</evidence>
<feature type="region of interest" description="Disordered" evidence="1">
    <location>
        <begin position="1"/>
        <end position="44"/>
    </location>
</feature>
<dbReference type="Proteomes" id="UP001209540">
    <property type="component" value="Unassembled WGS sequence"/>
</dbReference>
<protein>
    <recommendedName>
        <fullName evidence="2">Swiss Army Knife 2H phosphoesterase domain-containing protein</fullName>
    </recommendedName>
</protein>
<sequence>MTHKKKKQHEKNNKEQQEQQVTQDDHHDNQPNEQQQQEEEVVEPKPQPLIELTHGYAYISLEGFYIDTIGYQRHGISPSLIQNRIQRDGHDHSHITLIHRKELKLAMEAANIEFPKKKRKAQAMKNLIQWIMERVGEPSQWKEYDWPMDLGLAHVEKQEEEQQQKLTSKAYYRVLHWPLGQKIRALLNLEPAFFHVTIGFDPKDVHGIYKGPGTLLCLKEQQYPSPLSHHIRFDEVQKEQQGMIHDLTRLLYIAPHYTKDMVFLNALANQCSCYREQLETCRIDWTFIQQHITRNNNNNNNNHNKDDDTEENWPEAPGASLSPSSSS</sequence>
<evidence type="ECO:0000259" key="2">
    <source>
        <dbReference type="Pfam" id="PF22547"/>
    </source>
</evidence>
<organism evidence="3 4">
    <name type="scientific">Phascolomyces articulosus</name>
    <dbReference type="NCBI Taxonomy" id="60185"/>
    <lineage>
        <taxon>Eukaryota</taxon>
        <taxon>Fungi</taxon>
        <taxon>Fungi incertae sedis</taxon>
        <taxon>Mucoromycota</taxon>
        <taxon>Mucoromycotina</taxon>
        <taxon>Mucoromycetes</taxon>
        <taxon>Mucorales</taxon>
        <taxon>Lichtheimiaceae</taxon>
        <taxon>Phascolomyces</taxon>
    </lineage>
</organism>
<gene>
    <name evidence="3" type="ORF">BDA99DRAFT_518056</name>
</gene>
<proteinExistence type="predicted"/>
<feature type="compositionally biased region" description="Basic and acidic residues" evidence="1">
    <location>
        <begin position="10"/>
        <end position="30"/>
    </location>
</feature>